<dbReference type="AlphaFoldDB" id="Q7RGB4"/>
<dbReference type="PaxDb" id="73239-Q7RGB4"/>
<reference evidence="1 2" key="1">
    <citation type="journal article" date="2002" name="Nature">
        <title>Genome sequence and comparative analysis of the model rodent malaria parasite Plasmodium yoelii yoelii.</title>
        <authorList>
            <person name="Carlton J.M."/>
            <person name="Angiuoli S.V."/>
            <person name="Suh B.B."/>
            <person name="Kooij T.W."/>
            <person name="Pertea M."/>
            <person name="Silva J.C."/>
            <person name="Ermolaeva M.D."/>
            <person name="Allen J.E."/>
            <person name="Selengut J.D."/>
            <person name="Koo H.L."/>
            <person name="Peterson J.D."/>
            <person name="Pop M."/>
            <person name="Kosack D.S."/>
            <person name="Shumway M.F."/>
            <person name="Bidwell S.L."/>
            <person name="Shallom S.J."/>
            <person name="van Aken S.E."/>
            <person name="Riedmuller S.B."/>
            <person name="Feldblyum T.V."/>
            <person name="Cho J.K."/>
            <person name="Quackenbush J."/>
            <person name="Sedegah M."/>
            <person name="Shoaibi A."/>
            <person name="Cummings L.M."/>
            <person name="Florens L."/>
            <person name="Yates J.R."/>
            <person name="Raine J.D."/>
            <person name="Sinden R.E."/>
            <person name="Harris M.A."/>
            <person name="Cunningham D.A."/>
            <person name="Preiser P.R."/>
            <person name="Bergman L.W."/>
            <person name="Vaidya A.B."/>
            <person name="van Lin L.H."/>
            <person name="Janse C.J."/>
            <person name="Waters A.P."/>
            <person name="Smith H.O."/>
            <person name="White O.R."/>
            <person name="Salzberg S.L."/>
            <person name="Venter J.C."/>
            <person name="Fraser C.M."/>
            <person name="Hoffman S.L."/>
            <person name="Gardner M.J."/>
            <person name="Carucci D.J."/>
        </authorList>
    </citation>
    <scope>NUCLEOTIDE SEQUENCE [LARGE SCALE GENOMIC DNA]</scope>
    <source>
        <strain evidence="1 2">17XNL</strain>
    </source>
</reference>
<accession>Q7RGB4</accession>
<name>Q7RGB4_PLAYO</name>
<proteinExistence type="predicted"/>
<dbReference type="InParanoid" id="Q7RGB4"/>
<keyword evidence="2" id="KW-1185">Reference proteome</keyword>
<sequence length="51" mass="5997">MENNAFAQKIYFKGFNERKINYLKIDKNSENINISNNSSNIPMRNISNDNE</sequence>
<gene>
    <name evidence="1" type="ORF">PY04433</name>
</gene>
<feature type="non-terminal residue" evidence="1">
    <location>
        <position position="51"/>
    </location>
</feature>
<organism evidence="1 2">
    <name type="scientific">Plasmodium yoelii yoelii</name>
    <dbReference type="NCBI Taxonomy" id="73239"/>
    <lineage>
        <taxon>Eukaryota</taxon>
        <taxon>Sar</taxon>
        <taxon>Alveolata</taxon>
        <taxon>Apicomplexa</taxon>
        <taxon>Aconoidasida</taxon>
        <taxon>Haemosporida</taxon>
        <taxon>Plasmodiidae</taxon>
        <taxon>Plasmodium</taxon>
        <taxon>Plasmodium (Vinckeia)</taxon>
    </lineage>
</organism>
<dbReference type="EMBL" id="AABL01001345">
    <property type="protein sequence ID" value="EAA16297.1"/>
    <property type="molecule type" value="Genomic_DNA"/>
</dbReference>
<protein>
    <submittedName>
        <fullName evidence="1">Uncharacterized protein</fullName>
    </submittedName>
</protein>
<evidence type="ECO:0000313" key="2">
    <source>
        <dbReference type="Proteomes" id="UP000008553"/>
    </source>
</evidence>
<dbReference type="Proteomes" id="UP000008553">
    <property type="component" value="Unassembled WGS sequence"/>
</dbReference>
<evidence type="ECO:0000313" key="1">
    <source>
        <dbReference type="EMBL" id="EAA16297.1"/>
    </source>
</evidence>
<comment type="caution">
    <text evidence="1">The sequence shown here is derived from an EMBL/GenBank/DDBJ whole genome shotgun (WGS) entry which is preliminary data.</text>
</comment>